<feature type="transmembrane region" description="Helical" evidence="13">
    <location>
        <begin position="53"/>
        <end position="75"/>
    </location>
</feature>
<evidence type="ECO:0000256" key="13">
    <source>
        <dbReference type="SAM" id="Phobius"/>
    </source>
</evidence>
<keyword evidence="3" id="KW-0813">Transport</keyword>
<feature type="transmembrane region" description="Helical" evidence="13">
    <location>
        <begin position="95"/>
        <end position="114"/>
    </location>
</feature>
<dbReference type="GO" id="GO:0022904">
    <property type="term" value="P:respiratory electron transport chain"/>
    <property type="evidence" value="ECO:0007669"/>
    <property type="project" value="InterPro"/>
</dbReference>
<accession>A0AAJ1X583</accession>
<keyword evidence="9 13" id="KW-1133">Transmembrane helix</keyword>
<gene>
    <name evidence="15" type="ORF">NOI20_12850</name>
</gene>
<evidence type="ECO:0000256" key="6">
    <source>
        <dbReference type="ARBA" id="ARBA00022692"/>
    </source>
</evidence>
<dbReference type="GO" id="GO:0009055">
    <property type="term" value="F:electron transfer activity"/>
    <property type="evidence" value="ECO:0007669"/>
    <property type="project" value="InterPro"/>
</dbReference>
<keyword evidence="8" id="KW-0249">Electron transport</keyword>
<feature type="domain" description="Cytochrome b561 bacterial/Ni-hydrogenase" evidence="14">
    <location>
        <begin position="12"/>
        <end position="184"/>
    </location>
</feature>
<dbReference type="RefSeq" id="WP_317626607.1">
    <property type="nucleotide sequence ID" value="NZ_JANFFA010000003.1"/>
</dbReference>
<dbReference type="AlphaFoldDB" id="A0AAJ1X583"/>
<keyword evidence="5" id="KW-0349">Heme</keyword>
<comment type="cofactor">
    <cofactor evidence="1">
        <name>heme b</name>
        <dbReference type="ChEBI" id="CHEBI:60344"/>
    </cofactor>
</comment>
<feature type="transmembrane region" description="Helical" evidence="13">
    <location>
        <begin position="146"/>
        <end position="167"/>
    </location>
</feature>
<dbReference type="EMBL" id="JANFFA010000003">
    <property type="protein sequence ID" value="MDQ2095003.1"/>
    <property type="molecule type" value="Genomic_DNA"/>
</dbReference>
<evidence type="ECO:0000256" key="1">
    <source>
        <dbReference type="ARBA" id="ARBA00001970"/>
    </source>
</evidence>
<keyword evidence="7" id="KW-0479">Metal-binding</keyword>
<organism evidence="15 16">
    <name type="scientific">Rhodalgimonas zhirmunskyi</name>
    <dbReference type="NCBI Taxonomy" id="2964767"/>
    <lineage>
        <taxon>Bacteria</taxon>
        <taxon>Pseudomonadati</taxon>
        <taxon>Pseudomonadota</taxon>
        <taxon>Alphaproteobacteria</taxon>
        <taxon>Rhodobacterales</taxon>
        <taxon>Roseobacteraceae</taxon>
        <taxon>Rhodalgimonas</taxon>
    </lineage>
</organism>
<evidence type="ECO:0000256" key="5">
    <source>
        <dbReference type="ARBA" id="ARBA00022617"/>
    </source>
</evidence>
<reference evidence="15" key="1">
    <citation type="submission" date="2022-07" db="EMBL/GenBank/DDBJ databases">
        <authorList>
            <person name="Otstavnykh N."/>
            <person name="Isaeva M."/>
            <person name="Bystritskaya E."/>
        </authorList>
    </citation>
    <scope>NUCLEOTIDE SEQUENCE</scope>
    <source>
        <strain evidence="15">10Alg 79</strain>
    </source>
</reference>
<dbReference type="InterPro" id="IPR011577">
    <property type="entry name" value="Cyt_b561_bac/Ni-Hgenase"/>
</dbReference>
<comment type="similarity">
    <text evidence="12">Belongs to the cytochrome b561 family.</text>
</comment>
<keyword evidence="11 13" id="KW-0472">Membrane</keyword>
<comment type="subcellular location">
    <subcellularLocation>
        <location evidence="2">Cell membrane</location>
        <topology evidence="2">Multi-pass membrane protein</topology>
    </subcellularLocation>
</comment>
<evidence type="ECO:0000256" key="12">
    <source>
        <dbReference type="ARBA" id="ARBA00037975"/>
    </source>
</evidence>
<dbReference type="PANTHER" id="PTHR30529">
    <property type="entry name" value="CYTOCHROME B561"/>
    <property type="match status" value="1"/>
</dbReference>
<keyword evidence="16" id="KW-1185">Reference proteome</keyword>
<evidence type="ECO:0000256" key="10">
    <source>
        <dbReference type="ARBA" id="ARBA00023004"/>
    </source>
</evidence>
<evidence type="ECO:0000256" key="3">
    <source>
        <dbReference type="ARBA" id="ARBA00022448"/>
    </source>
</evidence>
<sequence length="191" mass="20729">MAHTATGPAVTRYSPVSIGFHWMIALSVLATAALGIWLDGLGYYDPWQPRALWMHRAIGTSAFFLMLLKLFWRLYDRKPPLEKALTRFEAIAATATHHILTLAVLVLPITGYLVSTSSGSAVPLAFGLELPALVQVGNALRDGLMQAHVVIAYGLLALVGIHAMAAVKHQVLDGGQTLQRMLPGRRPLGDR</sequence>
<keyword evidence="4" id="KW-1003">Cell membrane</keyword>
<protein>
    <submittedName>
        <fullName evidence="15">Cytochrome b</fullName>
    </submittedName>
</protein>
<keyword evidence="10" id="KW-0408">Iron</keyword>
<evidence type="ECO:0000256" key="7">
    <source>
        <dbReference type="ARBA" id="ARBA00022723"/>
    </source>
</evidence>
<dbReference type="Proteomes" id="UP001227162">
    <property type="component" value="Unassembled WGS sequence"/>
</dbReference>
<evidence type="ECO:0000256" key="2">
    <source>
        <dbReference type="ARBA" id="ARBA00004651"/>
    </source>
</evidence>
<dbReference type="SUPFAM" id="SSF81342">
    <property type="entry name" value="Transmembrane di-heme cytochromes"/>
    <property type="match status" value="1"/>
</dbReference>
<evidence type="ECO:0000313" key="15">
    <source>
        <dbReference type="EMBL" id="MDQ2095003.1"/>
    </source>
</evidence>
<name>A0AAJ1X583_9RHOB</name>
<dbReference type="GO" id="GO:0046872">
    <property type="term" value="F:metal ion binding"/>
    <property type="evidence" value="ECO:0007669"/>
    <property type="project" value="UniProtKB-KW"/>
</dbReference>
<proteinExistence type="inferred from homology"/>
<dbReference type="GO" id="GO:0005886">
    <property type="term" value="C:plasma membrane"/>
    <property type="evidence" value="ECO:0007669"/>
    <property type="project" value="UniProtKB-SubCell"/>
</dbReference>
<evidence type="ECO:0000313" key="16">
    <source>
        <dbReference type="Proteomes" id="UP001227162"/>
    </source>
</evidence>
<evidence type="ECO:0000256" key="11">
    <source>
        <dbReference type="ARBA" id="ARBA00023136"/>
    </source>
</evidence>
<keyword evidence="6 13" id="KW-0812">Transmembrane</keyword>
<evidence type="ECO:0000256" key="9">
    <source>
        <dbReference type="ARBA" id="ARBA00022989"/>
    </source>
</evidence>
<evidence type="ECO:0000256" key="8">
    <source>
        <dbReference type="ARBA" id="ARBA00022982"/>
    </source>
</evidence>
<dbReference type="InterPro" id="IPR016174">
    <property type="entry name" value="Di-haem_cyt_TM"/>
</dbReference>
<evidence type="ECO:0000256" key="4">
    <source>
        <dbReference type="ARBA" id="ARBA00022475"/>
    </source>
</evidence>
<dbReference type="PANTHER" id="PTHR30529:SF1">
    <property type="entry name" value="CYTOCHROME B561 HOMOLOG 2"/>
    <property type="match status" value="1"/>
</dbReference>
<reference evidence="15" key="2">
    <citation type="submission" date="2023-04" db="EMBL/GenBank/DDBJ databases">
        <title>'Rhodoalgimonas zhirmunskyi' gen. nov., isolated from a red alga.</title>
        <authorList>
            <person name="Nedashkovskaya O.I."/>
            <person name="Otstavnykh N.Y."/>
            <person name="Bystritskaya E.P."/>
            <person name="Balabanova L.A."/>
            <person name="Isaeva M.P."/>
        </authorList>
    </citation>
    <scope>NUCLEOTIDE SEQUENCE</scope>
    <source>
        <strain evidence="15">10Alg 79</strain>
    </source>
</reference>
<feature type="transmembrane region" description="Helical" evidence="13">
    <location>
        <begin position="20"/>
        <end position="41"/>
    </location>
</feature>
<evidence type="ECO:0000259" key="14">
    <source>
        <dbReference type="Pfam" id="PF01292"/>
    </source>
</evidence>
<comment type="caution">
    <text evidence="15">The sequence shown here is derived from an EMBL/GenBank/DDBJ whole genome shotgun (WGS) entry which is preliminary data.</text>
</comment>
<dbReference type="GO" id="GO:0020037">
    <property type="term" value="F:heme binding"/>
    <property type="evidence" value="ECO:0007669"/>
    <property type="project" value="TreeGrafter"/>
</dbReference>
<dbReference type="Pfam" id="PF01292">
    <property type="entry name" value="Ni_hydr_CYTB"/>
    <property type="match status" value="1"/>
</dbReference>
<dbReference type="InterPro" id="IPR052168">
    <property type="entry name" value="Cytochrome_b561_oxidase"/>
</dbReference>